<comment type="caution">
    <text evidence="1">The sequence shown here is derived from an EMBL/GenBank/DDBJ whole genome shotgun (WGS) entry which is preliminary data.</text>
</comment>
<evidence type="ECO:0000313" key="2">
    <source>
        <dbReference type="Proteomes" id="UP001054945"/>
    </source>
</evidence>
<organism evidence="1 2">
    <name type="scientific">Caerostris extrusa</name>
    <name type="common">Bark spider</name>
    <name type="synonym">Caerostris bankana</name>
    <dbReference type="NCBI Taxonomy" id="172846"/>
    <lineage>
        <taxon>Eukaryota</taxon>
        <taxon>Metazoa</taxon>
        <taxon>Ecdysozoa</taxon>
        <taxon>Arthropoda</taxon>
        <taxon>Chelicerata</taxon>
        <taxon>Arachnida</taxon>
        <taxon>Araneae</taxon>
        <taxon>Araneomorphae</taxon>
        <taxon>Entelegynae</taxon>
        <taxon>Araneoidea</taxon>
        <taxon>Araneidae</taxon>
        <taxon>Caerostris</taxon>
    </lineage>
</organism>
<keyword evidence="2" id="KW-1185">Reference proteome</keyword>
<dbReference type="Proteomes" id="UP001054945">
    <property type="component" value="Unassembled WGS sequence"/>
</dbReference>
<sequence length="75" mass="8774">MWSKTFFNLFFGPPNCGGGCQKKWWCLQEQNGREVFPNRYSVNLTSVCSSLFTPTLRNVTYRTPYWQCSHTKSNP</sequence>
<protein>
    <submittedName>
        <fullName evidence="1">Uncharacterized protein</fullName>
    </submittedName>
</protein>
<dbReference type="EMBL" id="BPLR01004633">
    <property type="protein sequence ID" value="GIX96344.1"/>
    <property type="molecule type" value="Genomic_DNA"/>
</dbReference>
<accession>A0AAV4PKF1</accession>
<reference evidence="1 2" key="1">
    <citation type="submission" date="2021-06" db="EMBL/GenBank/DDBJ databases">
        <title>Caerostris extrusa draft genome.</title>
        <authorList>
            <person name="Kono N."/>
            <person name="Arakawa K."/>
        </authorList>
    </citation>
    <scope>NUCLEOTIDE SEQUENCE [LARGE SCALE GENOMIC DNA]</scope>
</reference>
<gene>
    <name evidence="1" type="ORF">CEXT_689061</name>
</gene>
<proteinExistence type="predicted"/>
<name>A0AAV4PKF1_CAEEX</name>
<dbReference type="AlphaFoldDB" id="A0AAV4PKF1"/>
<evidence type="ECO:0000313" key="1">
    <source>
        <dbReference type="EMBL" id="GIX96344.1"/>
    </source>
</evidence>